<accession>A0AAE3ZML3</accession>
<evidence type="ECO:0000313" key="3">
    <source>
        <dbReference type="Proteomes" id="UP001183629"/>
    </source>
</evidence>
<dbReference type="InterPro" id="IPR027417">
    <property type="entry name" value="P-loop_NTPase"/>
</dbReference>
<dbReference type="PANTHER" id="PTHR13696:SF99">
    <property type="entry name" value="COBYRINIC ACID AC-DIAMIDE SYNTHASE"/>
    <property type="match status" value="1"/>
</dbReference>
<dbReference type="SUPFAM" id="SSF52540">
    <property type="entry name" value="P-loop containing nucleoside triphosphate hydrolases"/>
    <property type="match status" value="1"/>
</dbReference>
<gene>
    <name evidence="2" type="ORF">J2S44_001645</name>
</gene>
<organism evidence="2 3">
    <name type="scientific">Catenuloplanes niger</name>
    <dbReference type="NCBI Taxonomy" id="587534"/>
    <lineage>
        <taxon>Bacteria</taxon>
        <taxon>Bacillati</taxon>
        <taxon>Actinomycetota</taxon>
        <taxon>Actinomycetes</taxon>
        <taxon>Micromonosporales</taxon>
        <taxon>Micromonosporaceae</taxon>
        <taxon>Catenuloplanes</taxon>
    </lineage>
</organism>
<keyword evidence="3" id="KW-1185">Reference proteome</keyword>
<sequence length="152" mass="17015">MSVMNYKGGVGKTTLTANIAAETANLGHRVLVIDLDPQANLTLSFYTTTEWQEELRENRTIKRWYDGDSPGQKVPLAELVVTPPRVNERIQDTGGRLDLIASHLGLIDIDLQWERSSTAATTSTRRPENIFLCMTAWPTHYRHRSSATTTSS</sequence>
<name>A0AAE3ZML3_9ACTN</name>
<evidence type="ECO:0000313" key="2">
    <source>
        <dbReference type="EMBL" id="MDR7321395.1"/>
    </source>
</evidence>
<dbReference type="Pfam" id="PF13614">
    <property type="entry name" value="AAA_31"/>
    <property type="match status" value="1"/>
</dbReference>
<reference evidence="2 3" key="1">
    <citation type="submission" date="2023-07" db="EMBL/GenBank/DDBJ databases">
        <title>Sequencing the genomes of 1000 actinobacteria strains.</title>
        <authorList>
            <person name="Klenk H.-P."/>
        </authorList>
    </citation>
    <scope>NUCLEOTIDE SEQUENCE [LARGE SCALE GENOMIC DNA]</scope>
    <source>
        <strain evidence="2 3">DSM 44711</strain>
    </source>
</reference>
<dbReference type="AlphaFoldDB" id="A0AAE3ZML3"/>
<dbReference type="InterPro" id="IPR025669">
    <property type="entry name" value="AAA_dom"/>
</dbReference>
<evidence type="ECO:0000259" key="1">
    <source>
        <dbReference type="Pfam" id="PF13614"/>
    </source>
</evidence>
<comment type="caution">
    <text evidence="2">The sequence shown here is derived from an EMBL/GenBank/DDBJ whole genome shotgun (WGS) entry which is preliminary data.</text>
</comment>
<dbReference type="InterPro" id="IPR050678">
    <property type="entry name" value="DNA_Partitioning_ATPase"/>
</dbReference>
<dbReference type="Proteomes" id="UP001183629">
    <property type="component" value="Unassembled WGS sequence"/>
</dbReference>
<proteinExistence type="predicted"/>
<dbReference type="CDD" id="cd02042">
    <property type="entry name" value="ParAB_family"/>
    <property type="match status" value="1"/>
</dbReference>
<dbReference type="EMBL" id="JAVDYC010000001">
    <property type="protein sequence ID" value="MDR7321395.1"/>
    <property type="molecule type" value="Genomic_DNA"/>
</dbReference>
<feature type="domain" description="AAA" evidence="1">
    <location>
        <begin position="2"/>
        <end position="115"/>
    </location>
</feature>
<dbReference type="RefSeq" id="WP_374727811.1">
    <property type="nucleotide sequence ID" value="NZ_JAVDYC010000001.1"/>
</dbReference>
<dbReference type="PANTHER" id="PTHR13696">
    <property type="entry name" value="P-LOOP CONTAINING NUCLEOSIDE TRIPHOSPHATE HYDROLASE"/>
    <property type="match status" value="1"/>
</dbReference>
<protein>
    <submittedName>
        <fullName evidence="2">Cellulose biosynthesis protein BcsQ</fullName>
    </submittedName>
</protein>
<dbReference type="Gene3D" id="3.40.50.300">
    <property type="entry name" value="P-loop containing nucleotide triphosphate hydrolases"/>
    <property type="match status" value="1"/>
</dbReference>